<organism evidence="1 2">
    <name type="scientific">Streptomyces anulatus</name>
    <name type="common">Streptomyces chrysomallus</name>
    <dbReference type="NCBI Taxonomy" id="1892"/>
    <lineage>
        <taxon>Bacteria</taxon>
        <taxon>Bacillati</taxon>
        <taxon>Actinomycetota</taxon>
        <taxon>Actinomycetes</taxon>
        <taxon>Kitasatosporales</taxon>
        <taxon>Streptomycetaceae</taxon>
        <taxon>Streptomyces</taxon>
    </lineage>
</organism>
<evidence type="ECO:0000313" key="1">
    <source>
        <dbReference type="EMBL" id="WUX38218.1"/>
    </source>
</evidence>
<reference evidence="1" key="1">
    <citation type="submission" date="2022-10" db="EMBL/GenBank/DDBJ databases">
        <title>The complete genomes of actinobacterial strains from the NBC collection.</title>
        <authorList>
            <person name="Joergensen T.S."/>
            <person name="Alvarez Arevalo M."/>
            <person name="Sterndorff E.B."/>
            <person name="Faurdal D."/>
            <person name="Vuksanovic O."/>
            <person name="Mourched A.-S."/>
            <person name="Charusanti P."/>
            <person name="Shaw S."/>
            <person name="Blin K."/>
            <person name="Weber T."/>
        </authorList>
    </citation>
    <scope>NUCLEOTIDE SEQUENCE</scope>
    <source>
        <strain evidence="1">NBC_01436</strain>
    </source>
</reference>
<sequence length="174" mass="19215">MRSNPRMREILRTTDLTGLSDRDIPLMFREVVERGWSLTAAGGRVLTDLRPEAPGTYVDRLAEETTINGRGMTDYDLPAAPDERTPLLVRRCLAYAFACLRKAQEEFGDTQVKAYVSLSFADTEEALLTSHVTFCTPLPDVRPYIPDLDAVTDAAVAEISLEGWEGWEGCAAGS</sequence>
<gene>
    <name evidence="1" type="ORF">OG367_19135</name>
</gene>
<proteinExistence type="predicted"/>
<dbReference type="EMBL" id="CP109491">
    <property type="protein sequence ID" value="WUX38218.1"/>
    <property type="molecule type" value="Genomic_DNA"/>
</dbReference>
<keyword evidence="2" id="KW-1185">Reference proteome</keyword>
<name>A0ABZ1ZI06_STRAQ</name>
<protein>
    <submittedName>
        <fullName evidence="1">Uncharacterized protein</fullName>
    </submittedName>
</protein>
<accession>A0ABZ1ZI06</accession>
<dbReference type="Proteomes" id="UP001431926">
    <property type="component" value="Chromosome"/>
</dbReference>
<evidence type="ECO:0000313" key="2">
    <source>
        <dbReference type="Proteomes" id="UP001431926"/>
    </source>
</evidence>
<dbReference type="RefSeq" id="WP_329356726.1">
    <property type="nucleotide sequence ID" value="NZ_CP109490.1"/>
</dbReference>